<sequence>MGVIRGARVFHEPVSDMEVKEECPLSNMTESPDNSRLALDILVLEELKNRQQLRRQRRAELVVASSTGTSLVIRLRATCDDVEGLNSHLVVHNELRKRKCIQNDKQLYALCHSEDDLEHTLLKIRCPVSHSCFPKRTTLHCGMSCYASS</sequence>
<proteinExistence type="predicted"/>
<keyword evidence="2" id="KW-1185">Reference proteome</keyword>
<reference evidence="1" key="1">
    <citation type="submission" date="2021-01" db="UniProtKB">
        <authorList>
            <consortium name="EnsemblMetazoa"/>
        </authorList>
    </citation>
    <scope>IDENTIFICATION</scope>
</reference>
<dbReference type="KEGG" id="vde:111250385"/>
<name>A0A7M7K4T8_VARDE</name>
<dbReference type="InParanoid" id="A0A7M7K4T8"/>
<dbReference type="EnsemblMetazoa" id="XM_022805561">
    <property type="protein sequence ID" value="XP_022661296"/>
    <property type="gene ID" value="LOC111250385"/>
</dbReference>
<protein>
    <submittedName>
        <fullName evidence="1">Uncharacterized protein</fullName>
    </submittedName>
</protein>
<dbReference type="Proteomes" id="UP000594260">
    <property type="component" value="Unplaced"/>
</dbReference>
<evidence type="ECO:0000313" key="2">
    <source>
        <dbReference type="Proteomes" id="UP000594260"/>
    </source>
</evidence>
<organism evidence="1 2">
    <name type="scientific">Varroa destructor</name>
    <name type="common">Honeybee mite</name>
    <dbReference type="NCBI Taxonomy" id="109461"/>
    <lineage>
        <taxon>Eukaryota</taxon>
        <taxon>Metazoa</taxon>
        <taxon>Ecdysozoa</taxon>
        <taxon>Arthropoda</taxon>
        <taxon>Chelicerata</taxon>
        <taxon>Arachnida</taxon>
        <taxon>Acari</taxon>
        <taxon>Parasitiformes</taxon>
        <taxon>Mesostigmata</taxon>
        <taxon>Gamasina</taxon>
        <taxon>Dermanyssoidea</taxon>
        <taxon>Varroidae</taxon>
        <taxon>Varroa</taxon>
    </lineage>
</organism>
<evidence type="ECO:0000313" key="1">
    <source>
        <dbReference type="EnsemblMetazoa" id="XP_022661296"/>
    </source>
</evidence>
<dbReference type="GeneID" id="111250385"/>
<dbReference type="RefSeq" id="XP_022661296.1">
    <property type="nucleotide sequence ID" value="XM_022805561.1"/>
</dbReference>
<accession>A0A7M7K4T8</accession>
<dbReference type="AlphaFoldDB" id="A0A7M7K4T8"/>